<name>A0A4Q4MLS6_9PLEO</name>
<dbReference type="Proteomes" id="UP000292402">
    <property type="component" value="Unassembled WGS sequence"/>
</dbReference>
<gene>
    <name evidence="1" type="ORF">AA0114_g4543</name>
</gene>
<proteinExistence type="predicted"/>
<protein>
    <submittedName>
        <fullName evidence="1">Uncharacterized protein</fullName>
    </submittedName>
</protein>
<dbReference type="AlphaFoldDB" id="A0A4Q4MLS6"/>
<organism evidence="1 2">
    <name type="scientific">Alternaria tenuissima</name>
    <dbReference type="NCBI Taxonomy" id="119927"/>
    <lineage>
        <taxon>Eukaryota</taxon>
        <taxon>Fungi</taxon>
        <taxon>Dikarya</taxon>
        <taxon>Ascomycota</taxon>
        <taxon>Pezizomycotina</taxon>
        <taxon>Dothideomycetes</taxon>
        <taxon>Pleosporomycetidae</taxon>
        <taxon>Pleosporales</taxon>
        <taxon>Pleosporineae</taxon>
        <taxon>Pleosporaceae</taxon>
        <taxon>Alternaria</taxon>
        <taxon>Alternaria sect. Alternaria</taxon>
        <taxon>Alternaria alternata complex</taxon>
    </lineage>
</organism>
<reference evidence="2" key="1">
    <citation type="journal article" date="2019" name="bioRxiv">
        <title>Genomics, evolutionary history and diagnostics of the Alternaria alternata species group including apple and Asian pear pathotypes.</title>
        <authorList>
            <person name="Armitage A.D."/>
            <person name="Cockerton H.M."/>
            <person name="Sreenivasaprasad S."/>
            <person name="Woodhall J.W."/>
            <person name="Lane C.R."/>
            <person name="Harrison R.J."/>
            <person name="Clarkson J.P."/>
        </authorList>
    </citation>
    <scope>NUCLEOTIDE SEQUENCE [LARGE SCALE GENOMIC DNA]</scope>
    <source>
        <strain evidence="2">FERA 1082</strain>
    </source>
</reference>
<evidence type="ECO:0000313" key="2">
    <source>
        <dbReference type="Proteomes" id="UP000292402"/>
    </source>
</evidence>
<comment type="caution">
    <text evidence="1">The sequence shown here is derived from an EMBL/GenBank/DDBJ whole genome shotgun (WGS) entry which is preliminary data.</text>
</comment>
<sequence length="51" mass="5508">MMVIFGQACFIYSNAAISSLLMEEIHAAASIVKRPPTAPKALPCMRVTEPT</sequence>
<dbReference type="EMBL" id="PDXA01000012">
    <property type="protein sequence ID" value="RYN53470.1"/>
    <property type="molecule type" value="Genomic_DNA"/>
</dbReference>
<evidence type="ECO:0000313" key="1">
    <source>
        <dbReference type="EMBL" id="RYN53470.1"/>
    </source>
</evidence>
<accession>A0A4Q4MLS6</accession>